<comment type="caution">
    <text evidence="1">The sequence shown here is derived from an EMBL/GenBank/DDBJ whole genome shotgun (WGS) entry which is preliminary data.</text>
</comment>
<evidence type="ECO:0000313" key="2">
    <source>
        <dbReference type="Proteomes" id="UP000019483"/>
    </source>
</evidence>
<proteinExistence type="predicted"/>
<gene>
    <name evidence="1" type="ORF">MettiDRAFT_0939</name>
</gene>
<evidence type="ECO:0000313" key="1">
    <source>
        <dbReference type="EMBL" id="ETA67514.1"/>
    </source>
</evidence>
<reference evidence="1 2" key="1">
    <citation type="submission" date="2013-08" db="EMBL/GenBank/DDBJ databases">
        <authorList>
            <consortium name="DOE Joint Genome Institute"/>
            <person name="Eisen J."/>
            <person name="Huntemann M."/>
            <person name="Han J."/>
            <person name="Chen A."/>
            <person name="Kyrpides N."/>
            <person name="Mavromatis K."/>
            <person name="Markowitz V."/>
            <person name="Palaniappan K."/>
            <person name="Ivanova N."/>
            <person name="Schaumberg A."/>
            <person name="Pati A."/>
            <person name="Liolios K."/>
            <person name="Nordberg H.P."/>
            <person name="Cantor M.N."/>
            <person name="Hua S.X."/>
            <person name="Woyke T."/>
        </authorList>
    </citation>
    <scope>NUCLEOTIDE SEQUENCE [LARGE SCALE GENOMIC DNA]</scope>
    <source>
        <strain evidence="1 2">DSM 2278</strain>
    </source>
</reference>
<dbReference type="RefSeq" id="WP_023844650.1">
    <property type="nucleotide sequence ID" value="NZ_AZAJ01000001.1"/>
</dbReference>
<sequence length="408" mass="47549">MSNSFEFLSGTINISAPLPDSLQEKGLDSFYEDPNNTQWGDVLCRVLYHESIHFWQFLSSGYIANLISEEWKRLNHFEQMNEIIPKSDFLKNFNQRPEDKTFSPYELTECWARYWDVHTRSPARIIKEEGIEIDESENQNNKLYGNYSWIEYDTIMQKGEDSHLYAQPYRWLLEKASGNSYLIALLFPIITHASFGSPDPVGVFTGCFERAAQEEILKEIMEHRSGNINFDWINSWTFAWNEIVLPTLEEKKLPIFTSGFDVIQRGALETHPIYREYPEKAQILLKFVRLANVLDVPGEDQFPDYSMENMENHAITEMAANNPWVIFALPGQPHYRNLLGHYLAPPNVNFRNFTYSSSRISNMWESEYRTNESAETFESASIKLTEKIRRFRAAEKAHSLGLPLDAFE</sequence>
<organism evidence="1 2">
    <name type="scientific">Methanolobus tindarius DSM 2278</name>
    <dbReference type="NCBI Taxonomy" id="1090322"/>
    <lineage>
        <taxon>Archaea</taxon>
        <taxon>Methanobacteriati</taxon>
        <taxon>Methanobacteriota</taxon>
        <taxon>Stenosarchaea group</taxon>
        <taxon>Methanomicrobia</taxon>
        <taxon>Methanosarcinales</taxon>
        <taxon>Methanosarcinaceae</taxon>
        <taxon>Methanolobus</taxon>
    </lineage>
</organism>
<accession>W9DNB8</accession>
<dbReference type="AlphaFoldDB" id="W9DNB8"/>
<protein>
    <submittedName>
        <fullName evidence="1">Uncharacterized protein</fullName>
    </submittedName>
</protein>
<keyword evidence="2" id="KW-1185">Reference proteome</keyword>
<name>W9DNB8_METTI</name>
<dbReference type="OrthoDB" id="124595at2157"/>
<dbReference type="EMBL" id="AZAJ01000001">
    <property type="protein sequence ID" value="ETA67514.1"/>
    <property type="molecule type" value="Genomic_DNA"/>
</dbReference>
<dbReference type="Proteomes" id="UP000019483">
    <property type="component" value="Unassembled WGS sequence"/>
</dbReference>
<dbReference type="STRING" id="1090322.MettiDRAFT_0939"/>